<feature type="chain" id="PRO_5045583529" evidence="2">
    <location>
        <begin position="18"/>
        <end position="404"/>
    </location>
</feature>
<evidence type="ECO:0000256" key="2">
    <source>
        <dbReference type="SAM" id="SignalP"/>
    </source>
</evidence>
<evidence type="ECO:0000313" key="4">
    <source>
        <dbReference type="Proteomes" id="UP001164743"/>
    </source>
</evidence>
<feature type="signal peptide" evidence="2">
    <location>
        <begin position="1"/>
        <end position="17"/>
    </location>
</feature>
<feature type="region of interest" description="Disordered" evidence="1">
    <location>
        <begin position="70"/>
        <end position="114"/>
    </location>
</feature>
<dbReference type="GeneID" id="77803835"/>
<keyword evidence="4" id="KW-1185">Reference proteome</keyword>
<protein>
    <submittedName>
        <fullName evidence="3">Uncharacterized protein</fullName>
    </submittedName>
</protein>
<feature type="compositionally biased region" description="Polar residues" evidence="1">
    <location>
        <begin position="226"/>
        <end position="242"/>
    </location>
</feature>
<sequence>MKKIFLCVLLLWPEVLVILVRLALPPTEKSVQEAVKEYGARNFNLNESPKLGLTLGGPGTSLDEQLCRSEPRAKGQNIEVSGESQPKKRPLSPNQERHLVAASSSNSHPTKKLRGKANQITRHVDFEQEHHNWDTPHVLDIDSLPPRNSLGFEIQWSKPLEPASVPTEFMLPSPLLEPSIHLALTERTENVIERLHSGTPAPLNDGITLNLFPERGNENRAEISRSDQLNSQGKICSASEAGTSRETESDWKVAELHLENEEFLWALLYSAKLAISDSLYQELMANHQGKMSSFIESLALSVNPLMNQRAKVSIEELSSPESINSLKEFAHLLWCINSRFIRLFKPEERVYISEQTQVHQWILDLLNESEDASIAKLDLKKLLISALAANVDDTSRDKYSCILL</sequence>
<reference evidence="3" key="1">
    <citation type="submission" date="2022-10" db="EMBL/GenBank/DDBJ databases">
        <title>Puccinia triticina Genome sequencing and assembly.</title>
        <authorList>
            <person name="Li C."/>
        </authorList>
    </citation>
    <scope>NUCLEOTIDE SEQUENCE</scope>
    <source>
        <strain evidence="3">Pt15</strain>
    </source>
</reference>
<dbReference type="RefSeq" id="XP_053026916.1">
    <property type="nucleotide sequence ID" value="XM_053162940.1"/>
</dbReference>
<feature type="region of interest" description="Disordered" evidence="1">
    <location>
        <begin position="220"/>
        <end position="243"/>
    </location>
</feature>
<accession>A0ABY7D4U9</accession>
<dbReference type="Proteomes" id="UP001164743">
    <property type="component" value="Chromosome 14A"/>
</dbReference>
<evidence type="ECO:0000313" key="3">
    <source>
        <dbReference type="EMBL" id="WAQ91361.1"/>
    </source>
</evidence>
<dbReference type="EMBL" id="CP110434">
    <property type="protein sequence ID" value="WAQ91361.1"/>
    <property type="molecule type" value="Genomic_DNA"/>
</dbReference>
<evidence type="ECO:0000256" key="1">
    <source>
        <dbReference type="SAM" id="MobiDB-lite"/>
    </source>
</evidence>
<gene>
    <name evidence="3" type="ORF">PtA15_14A244</name>
</gene>
<organism evidence="3 4">
    <name type="scientific">Puccinia triticina</name>
    <dbReference type="NCBI Taxonomy" id="208348"/>
    <lineage>
        <taxon>Eukaryota</taxon>
        <taxon>Fungi</taxon>
        <taxon>Dikarya</taxon>
        <taxon>Basidiomycota</taxon>
        <taxon>Pucciniomycotina</taxon>
        <taxon>Pucciniomycetes</taxon>
        <taxon>Pucciniales</taxon>
        <taxon>Pucciniaceae</taxon>
        <taxon>Puccinia</taxon>
    </lineage>
</organism>
<proteinExistence type="predicted"/>
<keyword evidence="2" id="KW-0732">Signal</keyword>
<name>A0ABY7D4U9_9BASI</name>